<dbReference type="InterPro" id="IPR008984">
    <property type="entry name" value="SMAD_FHA_dom_sf"/>
</dbReference>
<evidence type="ECO:0000256" key="1">
    <source>
        <dbReference type="ARBA" id="ARBA00022553"/>
    </source>
</evidence>
<sequence length="163" mass="16782">MPAVPQQPGQAPAQPQTPSPVRPRTVVPPRPTAAPSPAAPATPPATFQPPAAPAPPVTAVVLTAAGTDHRITGAAVVGRRPRAETPDVQVVEIADVARSLSRTHLRIRVAHGVAWVEDAGSANGTRLVTPDGERVRLVPGEPARLVPGAVLELGQVRIDVALD</sequence>
<keyword evidence="1" id="KW-0597">Phosphoprotein</keyword>
<feature type="region of interest" description="Disordered" evidence="2">
    <location>
        <begin position="1"/>
        <end position="52"/>
    </location>
</feature>
<protein>
    <recommendedName>
        <fullName evidence="3">FHA domain-containing protein</fullName>
    </recommendedName>
</protein>
<accession>A0A2U1ZU60</accession>
<evidence type="ECO:0000256" key="2">
    <source>
        <dbReference type="SAM" id="MobiDB-lite"/>
    </source>
</evidence>
<comment type="caution">
    <text evidence="4">The sequence shown here is derived from an EMBL/GenBank/DDBJ whole genome shotgun (WGS) entry which is preliminary data.</text>
</comment>
<dbReference type="SUPFAM" id="SSF49879">
    <property type="entry name" value="SMAD/FHA domain"/>
    <property type="match status" value="1"/>
</dbReference>
<name>A0A2U1ZU60_9MICO</name>
<organism evidence="4 5">
    <name type="scientific">Serinibacter arcticus</name>
    <dbReference type="NCBI Taxonomy" id="1655435"/>
    <lineage>
        <taxon>Bacteria</taxon>
        <taxon>Bacillati</taxon>
        <taxon>Actinomycetota</taxon>
        <taxon>Actinomycetes</taxon>
        <taxon>Micrococcales</taxon>
        <taxon>Beutenbergiaceae</taxon>
        <taxon>Serinibacter</taxon>
    </lineage>
</organism>
<gene>
    <name evidence="4" type="ORF">C8046_07560</name>
</gene>
<dbReference type="Gene3D" id="2.60.200.20">
    <property type="match status" value="1"/>
</dbReference>
<feature type="domain" description="FHA" evidence="3">
    <location>
        <begin position="75"/>
        <end position="127"/>
    </location>
</feature>
<dbReference type="PROSITE" id="PS50006">
    <property type="entry name" value="FHA_DOMAIN"/>
    <property type="match status" value="1"/>
</dbReference>
<dbReference type="InterPro" id="IPR000253">
    <property type="entry name" value="FHA_dom"/>
</dbReference>
<evidence type="ECO:0000259" key="3">
    <source>
        <dbReference type="PROSITE" id="PS50006"/>
    </source>
</evidence>
<evidence type="ECO:0000313" key="5">
    <source>
        <dbReference type="Proteomes" id="UP000245166"/>
    </source>
</evidence>
<feature type="compositionally biased region" description="Pro residues" evidence="2">
    <location>
        <begin position="15"/>
        <end position="52"/>
    </location>
</feature>
<dbReference type="Proteomes" id="UP000245166">
    <property type="component" value="Unassembled WGS sequence"/>
</dbReference>
<feature type="compositionally biased region" description="Low complexity" evidence="2">
    <location>
        <begin position="1"/>
        <end position="14"/>
    </location>
</feature>
<dbReference type="EMBL" id="PYHR01000002">
    <property type="protein sequence ID" value="PWD50527.1"/>
    <property type="molecule type" value="Genomic_DNA"/>
</dbReference>
<keyword evidence="5" id="KW-1185">Reference proteome</keyword>
<dbReference type="AlphaFoldDB" id="A0A2U1ZU60"/>
<dbReference type="Pfam" id="PF00498">
    <property type="entry name" value="FHA"/>
    <property type="match status" value="1"/>
</dbReference>
<proteinExistence type="predicted"/>
<evidence type="ECO:0000313" key="4">
    <source>
        <dbReference type="EMBL" id="PWD50527.1"/>
    </source>
</evidence>
<reference evidence="4 5" key="1">
    <citation type="submission" date="2018-03" db="EMBL/GenBank/DDBJ databases">
        <title>Genome assembly of novel Miniimonas species PCH200.</title>
        <authorList>
            <person name="Thakur V."/>
            <person name="Kumar V."/>
            <person name="Singh D."/>
        </authorList>
    </citation>
    <scope>NUCLEOTIDE SEQUENCE [LARGE SCALE GENOMIC DNA]</scope>
    <source>
        <strain evidence="4 5">PCH200</strain>
    </source>
</reference>